<sequence length="125" mass="13383">MSATSNHLVATRVAITRHQLGEVPVLEVGGELDLWTAPELCSRIEECLEACNQGVVVDLAPLQFCDSTGLRALAGVAQEARVAQTRLIMLRPSKKGVCRAFELAGASEFLPLVDDAEAARKLLNA</sequence>
<comment type="similarity">
    <text evidence="1 2">Belongs to the anti-sigma-factor antagonist family.</text>
</comment>
<dbReference type="InterPro" id="IPR003658">
    <property type="entry name" value="Anti-sigma_ant"/>
</dbReference>
<dbReference type="CDD" id="cd07043">
    <property type="entry name" value="STAS_anti-anti-sigma_factors"/>
    <property type="match status" value="1"/>
</dbReference>
<name>A0ABT4RJU7_9ACTN</name>
<evidence type="ECO:0000313" key="5">
    <source>
        <dbReference type="Proteomes" id="UP001147700"/>
    </source>
</evidence>
<dbReference type="Pfam" id="PF01740">
    <property type="entry name" value="STAS"/>
    <property type="match status" value="1"/>
</dbReference>
<evidence type="ECO:0000313" key="4">
    <source>
        <dbReference type="EMBL" id="MDA0138833.1"/>
    </source>
</evidence>
<dbReference type="Proteomes" id="UP001147700">
    <property type="component" value="Unassembled WGS sequence"/>
</dbReference>
<dbReference type="NCBIfam" id="TIGR00377">
    <property type="entry name" value="ant_ant_sig"/>
    <property type="match status" value="1"/>
</dbReference>
<comment type="caution">
    <text evidence="4">The sequence shown here is derived from an EMBL/GenBank/DDBJ whole genome shotgun (WGS) entry which is preliminary data.</text>
</comment>
<evidence type="ECO:0000256" key="1">
    <source>
        <dbReference type="ARBA" id="ARBA00009013"/>
    </source>
</evidence>
<dbReference type="InterPro" id="IPR036513">
    <property type="entry name" value="STAS_dom_sf"/>
</dbReference>
<accession>A0ABT4RJU7</accession>
<dbReference type="EMBL" id="JAPCID010000019">
    <property type="protein sequence ID" value="MDA0138833.1"/>
    <property type="molecule type" value="Genomic_DNA"/>
</dbReference>
<dbReference type="Gene3D" id="3.30.750.24">
    <property type="entry name" value="STAS domain"/>
    <property type="match status" value="1"/>
</dbReference>
<gene>
    <name evidence="4" type="ORF">OJ962_15125</name>
</gene>
<dbReference type="PROSITE" id="PS50801">
    <property type="entry name" value="STAS"/>
    <property type="match status" value="1"/>
</dbReference>
<protein>
    <recommendedName>
        <fullName evidence="2">Anti-sigma factor antagonist</fullName>
    </recommendedName>
</protein>
<dbReference type="SUPFAM" id="SSF52091">
    <property type="entry name" value="SpoIIaa-like"/>
    <property type="match status" value="1"/>
</dbReference>
<dbReference type="RefSeq" id="WP_202953452.1">
    <property type="nucleotide sequence ID" value="NZ_JAPCID010000019.1"/>
</dbReference>
<feature type="domain" description="STAS" evidence="3">
    <location>
        <begin position="13"/>
        <end position="125"/>
    </location>
</feature>
<keyword evidence="5" id="KW-1185">Reference proteome</keyword>
<dbReference type="PANTHER" id="PTHR33495:SF2">
    <property type="entry name" value="ANTI-SIGMA FACTOR ANTAGONIST TM_1081-RELATED"/>
    <property type="match status" value="1"/>
</dbReference>
<evidence type="ECO:0000259" key="3">
    <source>
        <dbReference type="PROSITE" id="PS50801"/>
    </source>
</evidence>
<dbReference type="InterPro" id="IPR002645">
    <property type="entry name" value="STAS_dom"/>
</dbReference>
<organism evidence="4 5">
    <name type="scientific">Solirubrobacter deserti</name>
    <dbReference type="NCBI Taxonomy" id="2282478"/>
    <lineage>
        <taxon>Bacteria</taxon>
        <taxon>Bacillati</taxon>
        <taxon>Actinomycetota</taxon>
        <taxon>Thermoleophilia</taxon>
        <taxon>Solirubrobacterales</taxon>
        <taxon>Solirubrobacteraceae</taxon>
        <taxon>Solirubrobacter</taxon>
    </lineage>
</organism>
<reference evidence="4" key="1">
    <citation type="submission" date="2022-10" db="EMBL/GenBank/DDBJ databases">
        <title>The WGS of Solirubrobacter sp. CPCC 204708.</title>
        <authorList>
            <person name="Jiang Z."/>
        </authorList>
    </citation>
    <scope>NUCLEOTIDE SEQUENCE</scope>
    <source>
        <strain evidence="4">CPCC 204708</strain>
    </source>
</reference>
<dbReference type="PANTHER" id="PTHR33495">
    <property type="entry name" value="ANTI-SIGMA FACTOR ANTAGONIST TM_1081-RELATED-RELATED"/>
    <property type="match status" value="1"/>
</dbReference>
<evidence type="ECO:0000256" key="2">
    <source>
        <dbReference type="RuleBase" id="RU003749"/>
    </source>
</evidence>
<proteinExistence type="inferred from homology"/>